<evidence type="ECO:0000256" key="3">
    <source>
        <dbReference type="SAM" id="Phobius"/>
    </source>
</evidence>
<evidence type="ECO:0000256" key="2">
    <source>
        <dbReference type="SAM" id="MobiDB-lite"/>
    </source>
</evidence>
<organism evidence="5 6">
    <name type="scientific">Thalassiosira oceanica</name>
    <name type="common">Marine diatom</name>
    <dbReference type="NCBI Taxonomy" id="159749"/>
    <lineage>
        <taxon>Eukaryota</taxon>
        <taxon>Sar</taxon>
        <taxon>Stramenopiles</taxon>
        <taxon>Ochrophyta</taxon>
        <taxon>Bacillariophyta</taxon>
        <taxon>Coscinodiscophyceae</taxon>
        <taxon>Thalassiosirophycidae</taxon>
        <taxon>Thalassiosirales</taxon>
        <taxon>Thalassiosiraceae</taxon>
        <taxon>Thalassiosira</taxon>
    </lineage>
</organism>
<keyword evidence="3" id="KW-1133">Transmembrane helix</keyword>
<feature type="domain" description="EF-hand" evidence="4">
    <location>
        <begin position="66"/>
        <end position="101"/>
    </location>
</feature>
<evidence type="ECO:0000313" key="6">
    <source>
        <dbReference type="Proteomes" id="UP000266841"/>
    </source>
</evidence>
<protein>
    <recommendedName>
        <fullName evidence="4">EF-hand domain-containing protein</fullName>
    </recommendedName>
</protein>
<dbReference type="eggNOG" id="ENOG502RW6W">
    <property type="taxonomic scope" value="Eukaryota"/>
</dbReference>
<keyword evidence="6" id="KW-1185">Reference proteome</keyword>
<feature type="region of interest" description="Disordered" evidence="2">
    <location>
        <begin position="1"/>
        <end position="48"/>
    </location>
</feature>
<dbReference type="InterPro" id="IPR018247">
    <property type="entry name" value="EF_Hand_1_Ca_BS"/>
</dbReference>
<dbReference type="OMA" id="AHADCED"/>
<dbReference type="SUPFAM" id="SSF47473">
    <property type="entry name" value="EF-hand"/>
    <property type="match status" value="1"/>
</dbReference>
<dbReference type="Proteomes" id="UP000266841">
    <property type="component" value="Unassembled WGS sequence"/>
</dbReference>
<evidence type="ECO:0000256" key="1">
    <source>
        <dbReference type="ARBA" id="ARBA00022837"/>
    </source>
</evidence>
<keyword evidence="3" id="KW-0812">Transmembrane</keyword>
<comment type="caution">
    <text evidence="5">The sequence shown here is derived from an EMBL/GenBank/DDBJ whole genome shotgun (WGS) entry which is preliminary data.</text>
</comment>
<dbReference type="InterPro" id="IPR011992">
    <property type="entry name" value="EF-hand-dom_pair"/>
</dbReference>
<dbReference type="EMBL" id="AGNL01023061">
    <property type="protein sequence ID" value="EJK59354.1"/>
    <property type="molecule type" value="Genomic_DNA"/>
</dbReference>
<evidence type="ECO:0000313" key="5">
    <source>
        <dbReference type="EMBL" id="EJK59354.1"/>
    </source>
</evidence>
<proteinExistence type="predicted"/>
<dbReference type="AlphaFoldDB" id="K0S3D0"/>
<feature type="compositionally biased region" description="Basic and acidic residues" evidence="2">
    <location>
        <begin position="498"/>
        <end position="508"/>
    </location>
</feature>
<dbReference type="GO" id="GO:0005509">
    <property type="term" value="F:calcium ion binding"/>
    <property type="evidence" value="ECO:0007669"/>
    <property type="project" value="InterPro"/>
</dbReference>
<dbReference type="PROSITE" id="PS50222">
    <property type="entry name" value="EF_HAND_2"/>
    <property type="match status" value="1"/>
</dbReference>
<dbReference type="PROSITE" id="PS00018">
    <property type="entry name" value="EF_HAND_1"/>
    <property type="match status" value="1"/>
</dbReference>
<dbReference type="OrthoDB" id="10649790at2759"/>
<name>K0S3D0_THAOC</name>
<feature type="region of interest" description="Disordered" evidence="2">
    <location>
        <begin position="498"/>
        <end position="518"/>
    </location>
</feature>
<feature type="transmembrane region" description="Helical" evidence="3">
    <location>
        <begin position="111"/>
        <end position="134"/>
    </location>
</feature>
<sequence>MVKFPKRNQGLSGQMEKHVQEDDEDTVQSSGSDEDQKMAGQSGSTLKKRKNRLTKISALYDLDGDGVLDEVEQAMRDRDVDNDGDLSPEEIYELVKDQLAIRKRRGQARMLVAGLLCFVFLLAASSLGTSWAAAVLAKDVAADDGGPEGVAVMRDVITNHIAAVQSAADVFEADELSDEEIDERRLRVLAEIDADPHSHGHRRNLAGCKGGRNGRSRCNGRVSFDTRSMPQERFERVESQCVRQQNVYMKRRLQARNTKNDCLCGQGSSVIVKEKKRTLTARNGGKKKKNPKPKYGPCNRKDVMEGCGTTYYDRTDDFDVEVRTEKVRVRKPKVKNTCKKCRDKTVLIQRNGRTAHADCEDGTCFIGGDLLFGDIGDPCRVKGNDCDVDLVCVAESKTRNGGSNSHGTCASVEVSMTDVVVARNARGGHCNLDLGWDACEEGFFCQVDGVDGIALRSGRDGGRVGGCGGAGYSGVSIAGPSGVVNTGNAGRSCRRHLETDMDGGKLDDETNATDADEKERDLQGYQNGYHVTGASGSITTGFSGGSSYNGGGMRARNSRVRTRSTGVGMCTRTIGLGQTCSYDDECGFGNYCAGLGEMQCRNPNGVVIQGPSGVIDTRECSGTATTGVCHAGAVLRSLNIWSITPQGNVKLLRPNQFCENALAKSHVAHGMSLRPRMAEPKPPIEKINENQSYKSSLFALWRRTI</sequence>
<gene>
    <name evidence="5" type="ORF">THAOC_20438</name>
</gene>
<keyword evidence="1" id="KW-0106">Calcium</keyword>
<keyword evidence="3" id="KW-0472">Membrane</keyword>
<accession>K0S3D0</accession>
<evidence type="ECO:0000259" key="4">
    <source>
        <dbReference type="PROSITE" id="PS50222"/>
    </source>
</evidence>
<reference evidence="5 6" key="1">
    <citation type="journal article" date="2012" name="Genome Biol.">
        <title>Genome and low-iron response of an oceanic diatom adapted to chronic iron limitation.</title>
        <authorList>
            <person name="Lommer M."/>
            <person name="Specht M."/>
            <person name="Roy A.S."/>
            <person name="Kraemer L."/>
            <person name="Andreson R."/>
            <person name="Gutowska M.A."/>
            <person name="Wolf J."/>
            <person name="Bergner S.V."/>
            <person name="Schilhabel M.B."/>
            <person name="Klostermeier U.C."/>
            <person name="Beiko R.G."/>
            <person name="Rosenstiel P."/>
            <person name="Hippler M."/>
            <person name="Laroche J."/>
        </authorList>
    </citation>
    <scope>NUCLEOTIDE SEQUENCE [LARGE SCALE GENOMIC DNA]</scope>
    <source>
        <strain evidence="5 6">CCMP1005</strain>
    </source>
</reference>
<dbReference type="InterPro" id="IPR002048">
    <property type="entry name" value="EF_hand_dom"/>
</dbReference>